<feature type="signal peptide" evidence="1">
    <location>
        <begin position="1"/>
        <end position="23"/>
    </location>
</feature>
<dbReference type="EMBL" id="JAWWNJ010000006">
    <property type="protein sequence ID" value="KAK7053833.1"/>
    <property type="molecule type" value="Genomic_DNA"/>
</dbReference>
<comment type="caution">
    <text evidence="2">The sequence shown here is derived from an EMBL/GenBank/DDBJ whole genome shotgun (WGS) entry which is preliminary data.</text>
</comment>
<organism evidence="2 3">
    <name type="scientific">Favolaschia claudopus</name>
    <dbReference type="NCBI Taxonomy" id="2862362"/>
    <lineage>
        <taxon>Eukaryota</taxon>
        <taxon>Fungi</taxon>
        <taxon>Dikarya</taxon>
        <taxon>Basidiomycota</taxon>
        <taxon>Agaricomycotina</taxon>
        <taxon>Agaricomycetes</taxon>
        <taxon>Agaricomycetidae</taxon>
        <taxon>Agaricales</taxon>
        <taxon>Marasmiineae</taxon>
        <taxon>Mycenaceae</taxon>
        <taxon>Favolaschia</taxon>
    </lineage>
</organism>
<evidence type="ECO:0000313" key="2">
    <source>
        <dbReference type="EMBL" id="KAK7053833.1"/>
    </source>
</evidence>
<protein>
    <submittedName>
        <fullName evidence="2">Uncharacterized protein</fullName>
    </submittedName>
</protein>
<feature type="chain" id="PRO_5043743369" evidence="1">
    <location>
        <begin position="24"/>
        <end position="515"/>
    </location>
</feature>
<dbReference type="Proteomes" id="UP001362999">
    <property type="component" value="Unassembled WGS sequence"/>
</dbReference>
<evidence type="ECO:0000313" key="3">
    <source>
        <dbReference type="Proteomes" id="UP001362999"/>
    </source>
</evidence>
<dbReference type="AlphaFoldDB" id="A0AAW0DR36"/>
<sequence length="515" mass="55997">MLLTPLLRVIPLLLSLSFFRVSAQPSLDQHQQQLLSDRLWQTTLRGPRWTGNDNQNTLTSLVTNSMKLAGLDVATLNYTLNRWDPQWWSLSIALTNGTTLGVRTTGYWPYSGNSGLEGVTAPVIDSGTLGLLPNQNVDPNSLSIPAVPPAGAIMFFDNPSPTHNYSQPGYGLLGTSRNIRASAIPELGNLTNPHWQATKTLNFTSLRAMGIRAAISSWVHTSDEDAALQFLPNDGPVGGDNALYDVPTLYVGNSTGEMIRGLIRENQIVSATVVLYAPSYSAPTQTVLGHLSGTANTTDTIIIYTHSDGPSIVEENGPIILLAMAEYFAQHIPTINLDFVITTGHFSGHRLNESLWMEQRPDIVANAKFAIACEHFGAMEWKDQVSANKSTPPVYKATGKLEPMWTMANESKASDELHQLYLSAFAGTPDTLRMALIAPLRLNGTRSMWYGVGGASELGHSNIPTIGIIPQPDYLWTSMVDGGWSKLDIPTVVTQINVILRLVSSLDARYAAGTL</sequence>
<evidence type="ECO:0000256" key="1">
    <source>
        <dbReference type="SAM" id="SignalP"/>
    </source>
</evidence>
<keyword evidence="3" id="KW-1185">Reference proteome</keyword>
<proteinExistence type="predicted"/>
<accession>A0AAW0DR36</accession>
<reference evidence="2 3" key="1">
    <citation type="journal article" date="2024" name="J Genomics">
        <title>Draft genome sequencing and assembly of Favolaschia claudopus CIRM-BRFM 2984 isolated from oak limbs.</title>
        <authorList>
            <person name="Navarro D."/>
            <person name="Drula E."/>
            <person name="Chaduli D."/>
            <person name="Cazenave R."/>
            <person name="Ahrendt S."/>
            <person name="Wang J."/>
            <person name="Lipzen A."/>
            <person name="Daum C."/>
            <person name="Barry K."/>
            <person name="Grigoriev I.V."/>
            <person name="Favel A."/>
            <person name="Rosso M.N."/>
            <person name="Martin F."/>
        </authorList>
    </citation>
    <scope>NUCLEOTIDE SEQUENCE [LARGE SCALE GENOMIC DNA]</scope>
    <source>
        <strain evidence="2 3">CIRM-BRFM 2984</strain>
    </source>
</reference>
<name>A0AAW0DR36_9AGAR</name>
<dbReference type="SUPFAM" id="SSF53187">
    <property type="entry name" value="Zn-dependent exopeptidases"/>
    <property type="match status" value="1"/>
</dbReference>
<gene>
    <name evidence="2" type="ORF">R3P38DRAFT_2852415</name>
</gene>
<keyword evidence="1" id="KW-0732">Signal</keyword>